<dbReference type="InterPro" id="IPR053952">
    <property type="entry name" value="K_trans_C"/>
</dbReference>
<accession>A0A1E5VCD9</accession>
<evidence type="ECO:0000256" key="1">
    <source>
        <dbReference type="ARBA" id="ARBA00004141"/>
    </source>
</evidence>
<comment type="subcellular location">
    <subcellularLocation>
        <location evidence="1">Membrane</location>
        <topology evidence="1">Multi-pass membrane protein</topology>
    </subcellularLocation>
</comment>
<feature type="domain" description="K+ potassium transporter integral membrane" evidence="11">
    <location>
        <begin position="336"/>
        <end position="573"/>
    </location>
</feature>
<proteinExistence type="inferred from homology"/>
<feature type="transmembrane region" description="Helical" evidence="10">
    <location>
        <begin position="482"/>
        <end position="501"/>
    </location>
</feature>
<reference evidence="13 14" key="1">
    <citation type="submission" date="2016-09" db="EMBL/GenBank/DDBJ databases">
        <title>The draft genome of Dichanthelium oligosanthes: A C3 panicoid grass species.</title>
        <authorList>
            <person name="Studer A.J."/>
            <person name="Schnable J.C."/>
            <person name="Brutnell T.P."/>
        </authorList>
    </citation>
    <scope>NUCLEOTIDE SEQUENCE [LARGE SCALE GENOMIC DNA]</scope>
    <source>
        <strain evidence="14">cv. Kellogg 1175</strain>
        <tissue evidence="13">Leaf</tissue>
    </source>
</reference>
<evidence type="ECO:0000256" key="7">
    <source>
        <dbReference type="ARBA" id="ARBA00022989"/>
    </source>
</evidence>
<evidence type="ECO:0000259" key="11">
    <source>
        <dbReference type="Pfam" id="PF02705"/>
    </source>
</evidence>
<feature type="transmembrane region" description="Helical" evidence="10">
    <location>
        <begin position="1195"/>
        <end position="1215"/>
    </location>
</feature>
<feature type="domain" description="K+ potassium transporter integral membrane" evidence="11">
    <location>
        <begin position="882"/>
        <end position="1256"/>
    </location>
</feature>
<evidence type="ECO:0000313" key="14">
    <source>
        <dbReference type="Proteomes" id="UP000095767"/>
    </source>
</evidence>
<dbReference type="PANTHER" id="PTHR30540">
    <property type="entry name" value="OSMOTIC STRESS POTASSIUM TRANSPORTER"/>
    <property type="match status" value="1"/>
</dbReference>
<dbReference type="InterPro" id="IPR003855">
    <property type="entry name" value="K+_transporter"/>
</dbReference>
<evidence type="ECO:0000256" key="9">
    <source>
        <dbReference type="ARBA" id="ARBA00023136"/>
    </source>
</evidence>
<feature type="transmembrane region" description="Helical" evidence="10">
    <location>
        <begin position="1007"/>
        <end position="1030"/>
    </location>
</feature>
<feature type="transmembrane region" description="Helical" evidence="10">
    <location>
        <begin position="1075"/>
        <end position="1097"/>
    </location>
</feature>
<feature type="domain" description="K+ potassium transporter C-terminal" evidence="12">
    <location>
        <begin position="1265"/>
        <end position="1505"/>
    </location>
</feature>
<dbReference type="GO" id="GO:0015079">
    <property type="term" value="F:potassium ion transmembrane transporter activity"/>
    <property type="evidence" value="ECO:0007669"/>
    <property type="project" value="InterPro"/>
</dbReference>
<keyword evidence="8" id="KW-0406">Ion transport</keyword>
<evidence type="ECO:0000256" key="10">
    <source>
        <dbReference type="SAM" id="Phobius"/>
    </source>
</evidence>
<feature type="transmembrane region" description="Helical" evidence="10">
    <location>
        <begin position="236"/>
        <end position="258"/>
    </location>
</feature>
<keyword evidence="7 10" id="KW-1133">Transmembrane helix</keyword>
<evidence type="ECO:0000256" key="4">
    <source>
        <dbReference type="ARBA" id="ARBA00022538"/>
    </source>
</evidence>
<feature type="transmembrane region" description="Helical" evidence="10">
    <location>
        <begin position="915"/>
        <end position="940"/>
    </location>
</feature>
<feature type="transmembrane region" description="Helical" evidence="10">
    <location>
        <begin position="51"/>
        <end position="71"/>
    </location>
</feature>
<dbReference type="OrthoDB" id="504708at2759"/>
<keyword evidence="6" id="KW-0630">Potassium</keyword>
<evidence type="ECO:0000259" key="12">
    <source>
        <dbReference type="Pfam" id="PF22776"/>
    </source>
</evidence>
<feature type="transmembrane region" description="Helical" evidence="10">
    <location>
        <begin position="1124"/>
        <end position="1142"/>
    </location>
</feature>
<comment type="similarity">
    <text evidence="2">Belongs to the HAK/KUP transporter (TC 2.A.72.3) family.</text>
</comment>
<dbReference type="GO" id="GO:0016020">
    <property type="term" value="C:membrane"/>
    <property type="evidence" value="ECO:0007669"/>
    <property type="project" value="UniProtKB-SubCell"/>
</dbReference>
<feature type="transmembrane region" description="Helical" evidence="10">
    <location>
        <begin position="1154"/>
        <end position="1175"/>
    </location>
</feature>
<keyword evidence="4" id="KW-0633">Potassium transport</keyword>
<feature type="transmembrane region" description="Helical" evidence="10">
    <location>
        <begin position="537"/>
        <end position="556"/>
    </location>
</feature>
<organism evidence="13 14">
    <name type="scientific">Dichanthelium oligosanthes</name>
    <dbReference type="NCBI Taxonomy" id="888268"/>
    <lineage>
        <taxon>Eukaryota</taxon>
        <taxon>Viridiplantae</taxon>
        <taxon>Streptophyta</taxon>
        <taxon>Embryophyta</taxon>
        <taxon>Tracheophyta</taxon>
        <taxon>Spermatophyta</taxon>
        <taxon>Magnoliopsida</taxon>
        <taxon>Liliopsida</taxon>
        <taxon>Poales</taxon>
        <taxon>Poaceae</taxon>
        <taxon>PACMAD clade</taxon>
        <taxon>Panicoideae</taxon>
        <taxon>Panicodae</taxon>
        <taxon>Paniceae</taxon>
        <taxon>Dichantheliinae</taxon>
        <taxon>Dichanthelium</taxon>
    </lineage>
</organism>
<gene>
    <name evidence="13" type="ORF">BAE44_0016159</name>
</gene>
<evidence type="ECO:0000256" key="6">
    <source>
        <dbReference type="ARBA" id="ARBA00022958"/>
    </source>
</evidence>
<feature type="transmembrane region" description="Helical" evidence="10">
    <location>
        <begin position="173"/>
        <end position="190"/>
    </location>
</feature>
<feature type="transmembrane region" description="Helical" evidence="10">
    <location>
        <begin position="210"/>
        <end position="229"/>
    </location>
</feature>
<dbReference type="PANTHER" id="PTHR30540:SF23">
    <property type="entry name" value="POTASSIUM TRANSPORTER 16-RELATED"/>
    <property type="match status" value="1"/>
</dbReference>
<feature type="transmembrane region" description="Helical" evidence="10">
    <location>
        <begin position="398"/>
        <end position="418"/>
    </location>
</feature>
<evidence type="ECO:0000256" key="3">
    <source>
        <dbReference type="ARBA" id="ARBA00022448"/>
    </source>
</evidence>
<evidence type="ECO:0000256" key="5">
    <source>
        <dbReference type="ARBA" id="ARBA00022692"/>
    </source>
</evidence>
<keyword evidence="9 10" id="KW-0472">Membrane</keyword>
<protein>
    <submittedName>
        <fullName evidence="13">Putative potassium transporter 16</fullName>
    </submittedName>
</protein>
<keyword evidence="3" id="KW-0813">Transport</keyword>
<evidence type="ECO:0000256" key="2">
    <source>
        <dbReference type="ARBA" id="ARBA00008440"/>
    </source>
</evidence>
<keyword evidence="5 10" id="KW-0812">Transmembrane</keyword>
<dbReference type="InterPro" id="IPR053951">
    <property type="entry name" value="K_trans_N"/>
</dbReference>
<evidence type="ECO:0000313" key="13">
    <source>
        <dbReference type="EMBL" id="OEL22822.1"/>
    </source>
</evidence>
<feature type="transmembrane region" description="Helical" evidence="10">
    <location>
        <begin position="357"/>
        <end position="378"/>
    </location>
</feature>
<name>A0A1E5VCD9_9POAL</name>
<feature type="transmembrane region" description="Helical" evidence="10">
    <location>
        <begin position="1050"/>
        <end position="1069"/>
    </location>
</feature>
<feature type="transmembrane region" description="Helical" evidence="10">
    <location>
        <begin position="91"/>
        <end position="111"/>
    </location>
</feature>
<dbReference type="EMBL" id="LWDX02044388">
    <property type="protein sequence ID" value="OEL22822.1"/>
    <property type="molecule type" value="Genomic_DNA"/>
</dbReference>
<feature type="domain" description="K+ potassium transporter C-terminal" evidence="12">
    <location>
        <begin position="587"/>
        <end position="823"/>
    </location>
</feature>
<dbReference type="Pfam" id="PF02705">
    <property type="entry name" value="K_trans"/>
    <property type="match status" value="3"/>
</dbReference>
<sequence>MEIVSYYSGELDLELPPPVDVKRQDSLYRDATMPAHAGHHGQESWLRTLRLAFQCVGIMYADLGTSPLYVFANTFKKGVGHEDDVLGVLSIIIYSFILFTMIKIVFIALYANDDGDGGTFALYSLISRYAKVLLIPNQQAEDELVSRYRHHAKPSATLRRAQWMKNLLETSKAAKITLFFLTILATALAISDCMLTPPISVLAAVNGLNLRAHLTTVGILVVLFAVQGFGTDKIGYTFAPVVFVWLLLMAGIGIYNMVKYDIGTLKAFNAKYIIDYFRRNKKKGWVSLGEILLCFTGTQEEEHKHFSCILTLQGSTESSCVVVLFKLFIDKGLYTSLTGTEALFADLGYFSIRSIQLSFTFGLLPSVLLTYIGQAAYLRKHMTIDISNVFFHSIPSTLFWPTFVLALIASVIGSQAMISCAFATMSHLQALNCFPRVKILHTSRRYSGQLYIPEVNIFLCISACVVTLSFRTIDFIAKAHEICVVLVMVITTLLMTIVMLLVWRVNIWWIAIFFTVFMSTESVYTAAVLYKFTHGPYVPLAMSAVLMLIMIVWHYVHVKRYKYELEHTMSRDEVKDLLERRDLKRVPGLGLFYTELVQGIPPIFPHLIEKIPTIHSVVVFITVKHLPIPHVDVSERFLFRQVEPKEFMVFRCVARYGYRDTLEMANDFVKVLVEYLQYYVRDLNLYGVGDEPLKIIFHSARVDSFSWERKPSGHAIYAEEMLTPAQSFSELTMHPVSMSSRLAHFQTGKMNLEEMLKIEEDQKIIQREVDNGVVYIVGESEVVAKPHSNLLKKIIVNYIYSLLRKNSRNGEKMLSIPRGQLLKMAHAGGAGGSLEIVSHSSDLELELPPVNSLRQDSLYRDATRPAHAGHHGQESWLRTLRLAFQCVGILYADLGTSPLYVFANTFKKGVGHEDDVLGVLSIIIYSFILFTMIKIVFIALHANDEGDGGTFALYSLISRYAKICLIPNQQAEDELVLRHKHHSKPSATLRRAQWMKNLLETSKTAKISLFFLAILATALAISDCMLNPPISVLAAVNGLKLRAPHLTKDAEVWITVGILVVLFSVQRFGTDKIGYTFAPVVTVWLLLISGIGIYNVIKHDIGTLRAFNPKYIVDYFRRNKKKGWVSLGEILLSVTGTEALFADLGYFSIRSIQLSSTFGLLPSVLLTYIGQAAYLRKHMSMDFSNAFFNSVPSSLFWPTFILALITAVIGSQAMISCAFATMSHLQALNCFPRVKILHTSRHYWGQMYIPEVKDILERQDLKRVPGFGLIYTELVQGIPPIFPHLIEKIPTIHSIIVFITVKHLPVPHVDVSERFLFRQVEPKEIMVFRCVARYGYRDTLEMANGFVKTLVEYLQYYIRDINFYGLGEPRISDYSAHIDSFSKEKSSGHAIYAEEMLTPIQSFSELTMHPVGTSNILTHFQTGKMNVDEMLKIEEDQKIIQREVNNGVIYILGETEVVAKPHSNMLKKIIVNYVYSFLRKNSRNGEKMLLIPRGQLLKVGVTYEI</sequence>
<dbReference type="STRING" id="888268.A0A1E5VCD9"/>
<dbReference type="Pfam" id="PF22776">
    <property type="entry name" value="K_trans_C"/>
    <property type="match status" value="2"/>
</dbReference>
<feature type="transmembrane region" description="Helical" evidence="10">
    <location>
        <begin position="882"/>
        <end position="903"/>
    </location>
</feature>
<feature type="domain" description="K+ potassium transporter integral membrane" evidence="11">
    <location>
        <begin position="51"/>
        <end position="298"/>
    </location>
</feature>
<dbReference type="Proteomes" id="UP000095767">
    <property type="component" value="Unassembled WGS sequence"/>
</dbReference>
<comment type="caution">
    <text evidence="13">The sequence shown here is derived from an EMBL/GenBank/DDBJ whole genome shotgun (WGS) entry which is preliminary data.</text>
</comment>
<feature type="transmembrane region" description="Helical" evidence="10">
    <location>
        <begin position="507"/>
        <end position="530"/>
    </location>
</feature>
<keyword evidence="14" id="KW-1185">Reference proteome</keyword>
<evidence type="ECO:0000256" key="8">
    <source>
        <dbReference type="ARBA" id="ARBA00023065"/>
    </source>
</evidence>